<keyword evidence="3" id="KW-1185">Reference proteome</keyword>
<evidence type="ECO:0000256" key="1">
    <source>
        <dbReference type="SAM" id="MobiDB-lite"/>
    </source>
</evidence>
<evidence type="ECO:0000313" key="2">
    <source>
        <dbReference type="EMBL" id="OQV14587.1"/>
    </source>
</evidence>
<reference evidence="3" key="1">
    <citation type="submission" date="2017-01" db="EMBL/GenBank/DDBJ databases">
        <title>Comparative genomics of anhydrobiosis in the tardigrade Hypsibius dujardini.</title>
        <authorList>
            <person name="Yoshida Y."/>
            <person name="Koutsovoulos G."/>
            <person name="Laetsch D."/>
            <person name="Stevens L."/>
            <person name="Kumar S."/>
            <person name="Horikawa D."/>
            <person name="Ishino K."/>
            <person name="Komine S."/>
            <person name="Tomita M."/>
            <person name="Blaxter M."/>
            <person name="Arakawa K."/>
        </authorList>
    </citation>
    <scope>NUCLEOTIDE SEQUENCE [LARGE SCALE GENOMIC DNA]</scope>
    <source>
        <strain evidence="3">Z151</strain>
    </source>
</reference>
<organism evidence="2 3">
    <name type="scientific">Hypsibius exemplaris</name>
    <name type="common">Freshwater tardigrade</name>
    <dbReference type="NCBI Taxonomy" id="2072580"/>
    <lineage>
        <taxon>Eukaryota</taxon>
        <taxon>Metazoa</taxon>
        <taxon>Ecdysozoa</taxon>
        <taxon>Tardigrada</taxon>
        <taxon>Eutardigrada</taxon>
        <taxon>Parachela</taxon>
        <taxon>Hypsibioidea</taxon>
        <taxon>Hypsibiidae</taxon>
        <taxon>Hypsibius</taxon>
    </lineage>
</organism>
<dbReference type="AlphaFoldDB" id="A0A1W0WHC5"/>
<name>A0A1W0WHC5_HYPEX</name>
<dbReference type="Proteomes" id="UP000192578">
    <property type="component" value="Unassembled WGS sequence"/>
</dbReference>
<accession>A0A1W0WHC5</accession>
<proteinExistence type="predicted"/>
<feature type="compositionally biased region" description="Polar residues" evidence="1">
    <location>
        <begin position="1"/>
        <end position="10"/>
    </location>
</feature>
<sequence length="85" mass="9712">MTMLSTASQPKRTKGQHDPYGLYDECAKRQFSGRSTVNNASSVELLMERKNFKLQQIYNLAEAVKTLRENERLQARSDDIIVSGF</sequence>
<evidence type="ECO:0000313" key="3">
    <source>
        <dbReference type="Proteomes" id="UP000192578"/>
    </source>
</evidence>
<gene>
    <name evidence="2" type="ORF">BV898_11206</name>
</gene>
<protein>
    <submittedName>
        <fullName evidence="2">Uncharacterized protein</fullName>
    </submittedName>
</protein>
<dbReference type="EMBL" id="MTYJ01000102">
    <property type="protein sequence ID" value="OQV14587.1"/>
    <property type="molecule type" value="Genomic_DNA"/>
</dbReference>
<feature type="region of interest" description="Disordered" evidence="1">
    <location>
        <begin position="1"/>
        <end position="20"/>
    </location>
</feature>
<comment type="caution">
    <text evidence="2">The sequence shown here is derived from an EMBL/GenBank/DDBJ whole genome shotgun (WGS) entry which is preliminary data.</text>
</comment>